<dbReference type="SUPFAM" id="SSF49785">
    <property type="entry name" value="Galactose-binding domain-like"/>
    <property type="match status" value="2"/>
</dbReference>
<evidence type="ECO:0000256" key="5">
    <source>
        <dbReference type="ARBA" id="ARBA00022801"/>
    </source>
</evidence>
<dbReference type="InterPro" id="IPR031330">
    <property type="entry name" value="Gly_Hdrlase_35_cat"/>
</dbReference>
<dbReference type="InterPro" id="IPR025972">
    <property type="entry name" value="BetaGal_dom3"/>
</dbReference>
<evidence type="ECO:0000256" key="1">
    <source>
        <dbReference type="ARBA" id="ARBA00001412"/>
    </source>
</evidence>
<comment type="similarity">
    <text evidence="2 9">Belongs to the glycosyl hydrolase 35 family.</text>
</comment>
<comment type="catalytic activity">
    <reaction evidence="1 8">
        <text>Hydrolysis of terminal non-reducing beta-D-galactose residues in beta-D-galactosides.</text>
        <dbReference type="EC" id="3.2.1.23"/>
    </reaction>
</comment>
<keyword evidence="12" id="KW-1185">Reference proteome</keyword>
<evidence type="ECO:0000256" key="9">
    <source>
        <dbReference type="RuleBase" id="RU003679"/>
    </source>
</evidence>
<evidence type="ECO:0000256" key="4">
    <source>
        <dbReference type="ARBA" id="ARBA00022729"/>
    </source>
</evidence>
<feature type="domain" description="Beta-galactosidase" evidence="10">
    <location>
        <begin position="430"/>
        <end position="606"/>
    </location>
</feature>
<dbReference type="Gene3D" id="3.20.20.80">
    <property type="entry name" value="Glycosidases"/>
    <property type="match status" value="1"/>
</dbReference>
<evidence type="ECO:0000259" key="10">
    <source>
        <dbReference type="SMART" id="SM01029"/>
    </source>
</evidence>
<keyword evidence="4" id="KW-0732">Signal</keyword>
<keyword evidence="7 8" id="KW-0326">Glycosidase</keyword>
<dbReference type="InterPro" id="IPR036833">
    <property type="entry name" value="BetaGal_dom3_sf"/>
</dbReference>
<proteinExistence type="inferred from homology"/>
<protein>
    <recommendedName>
        <fullName evidence="3 8">Beta-galactosidase</fullName>
        <ecNumber evidence="3 8">3.2.1.23</ecNumber>
    </recommendedName>
</protein>
<evidence type="ECO:0000256" key="2">
    <source>
        <dbReference type="ARBA" id="ARBA00009809"/>
    </source>
</evidence>
<dbReference type="Pfam" id="PF13364">
    <property type="entry name" value="BetaGal_ABD2"/>
    <property type="match status" value="2"/>
</dbReference>
<organism evidence="11 12">
    <name type="scientific">Neofusicoccum ribis</name>
    <dbReference type="NCBI Taxonomy" id="45134"/>
    <lineage>
        <taxon>Eukaryota</taxon>
        <taxon>Fungi</taxon>
        <taxon>Dikarya</taxon>
        <taxon>Ascomycota</taxon>
        <taxon>Pezizomycotina</taxon>
        <taxon>Dothideomycetes</taxon>
        <taxon>Dothideomycetes incertae sedis</taxon>
        <taxon>Botryosphaeriales</taxon>
        <taxon>Botryosphaeriaceae</taxon>
        <taxon>Neofusicoccum</taxon>
    </lineage>
</organism>
<dbReference type="Pfam" id="PF10435">
    <property type="entry name" value="BetaGal_dom2"/>
    <property type="match status" value="1"/>
</dbReference>
<dbReference type="PANTHER" id="PTHR23421">
    <property type="entry name" value="BETA-GALACTOSIDASE RELATED"/>
    <property type="match status" value="1"/>
</dbReference>
<dbReference type="Pfam" id="PF13363">
    <property type="entry name" value="BetaGal_dom3"/>
    <property type="match status" value="1"/>
</dbReference>
<dbReference type="Proteomes" id="UP001521116">
    <property type="component" value="Unassembled WGS sequence"/>
</dbReference>
<keyword evidence="6" id="KW-0325">Glycoprotein</keyword>
<sequence>MAAGLSTVRRKLLSPPLSSVPVDRLFVAPADRQLPGSTMKLSTGLLAAGLASTALGYVVGGKPKDLIKPYKREALQDIVTWDEHSLFVNGERVIFLSGEYHPFRLPVPTLWLDVFHKIKALGFNGVSFYVHWALLEGTPGEFTAEGVFAWEPFFDAAKEAGIYLLAKRPGPYINAEVSGGGFPGWLQRVDGKLRTDDPGYINATNNYARSIGEIIAKAQITNGGPVILFQPENEYTGATDDVLFPNENYWGIVEEQFRDAGIVVPFISNDASPQGYFAPGSNWSHQVDIYGHDGYPLGFDCANPYTWPDGALPTTWRTLHEEQSPSTPYSVVEFQGGAFDPWGGLGFDQCAVLLNHEFERLFYKNLQSFDATIMNFYMIFGGTNWGNLGHPGGYTSYDYGSVIRETREINREKYSELKLQGNFLKVSPAYLTAEPGSLTNGSISSTSEIAVTPLLGNVTNFFVVRHAAYNSLESTPYTVTVPTSAGDLTLPQLNGTLTLNGRDSKVHVTDYDVGGENLLYSTAEIFTWKKYDDKTVLVVYGGPDETHELAFSSGKNASLVEGSGVTIAPKAGATVLHWSVTPTRKVVKVGESLYVYILDRNTAYNFWTHDDIVLKAGYLIRNATVDSSTLSVVGDLNATTPLEIIGGAPASLTKLTFNGDEIAFNQSSTGVVAATLQYTPPTINLPDLSSVSWKSIDTLPEIQADFDDSAWPAADLPRTYNTLRNITTPTSLYGGDYGYHYGTLLFRGHFTATGSETTLALSAQGGFASGFTVFLNSVALGSWRGADYASNGNLTLTIPSSAVPTAGSDAVITVILDTTGLSENWIVGAEEMKFPRGILAYDLADHAASDVTWKLTGNLGGEKYIDHSRGPLNEGGLYAERQGWHLPGAPTDAWDDSTGPVTDGLAGAGVKWFATTLDLDIPAGWDVPLSFVFGNETTTDAAAAYRAQLYVNGWQFGKYIHNVGPQDSFPVPEGIWDYRGSNFVAISLYSQEEAGASLESLALVAGTPVKTGYRDVEVVVGETYAERAGAY</sequence>
<dbReference type="InterPro" id="IPR037110">
    <property type="entry name" value="Betagal_dom2_sf"/>
</dbReference>
<evidence type="ECO:0000256" key="3">
    <source>
        <dbReference type="ARBA" id="ARBA00012756"/>
    </source>
</evidence>
<dbReference type="PRINTS" id="PR00742">
    <property type="entry name" value="GLHYDRLASE35"/>
</dbReference>
<dbReference type="InterPro" id="IPR017853">
    <property type="entry name" value="GH"/>
</dbReference>
<evidence type="ECO:0000313" key="12">
    <source>
        <dbReference type="Proteomes" id="UP001521116"/>
    </source>
</evidence>
<dbReference type="InterPro" id="IPR001944">
    <property type="entry name" value="Glycoside_Hdrlase_35"/>
</dbReference>
<gene>
    <name evidence="11" type="ORF">SLS56_008717</name>
</gene>
<evidence type="ECO:0000256" key="8">
    <source>
        <dbReference type="RuleBase" id="RU000675"/>
    </source>
</evidence>
<dbReference type="InterPro" id="IPR025300">
    <property type="entry name" value="BetaGal_jelly_roll_dom"/>
</dbReference>
<dbReference type="SUPFAM" id="SSF117100">
    <property type="entry name" value="Beta-galactosidase LacA, domain 3"/>
    <property type="match status" value="1"/>
</dbReference>
<dbReference type="InterPro" id="IPR018954">
    <property type="entry name" value="Betagal_dom2"/>
</dbReference>
<dbReference type="InterPro" id="IPR019801">
    <property type="entry name" value="Glyco_hydro_35_CS"/>
</dbReference>
<dbReference type="SUPFAM" id="SSF51011">
    <property type="entry name" value="Glycosyl hydrolase domain"/>
    <property type="match status" value="1"/>
</dbReference>
<dbReference type="Gene3D" id="2.60.390.10">
    <property type="entry name" value="Beta-galactosidase, domain 3"/>
    <property type="match status" value="1"/>
</dbReference>
<accession>A0ABR3SJ70</accession>
<dbReference type="PROSITE" id="PS01182">
    <property type="entry name" value="GLYCOSYL_HYDROL_F35"/>
    <property type="match status" value="1"/>
</dbReference>
<dbReference type="SMART" id="SM01029">
    <property type="entry name" value="BetaGal_dom2"/>
    <property type="match status" value="1"/>
</dbReference>
<name>A0ABR3SJ70_9PEZI</name>
<dbReference type="Gene3D" id="2.102.20.10">
    <property type="entry name" value="Beta-galactosidase, domain 2"/>
    <property type="match status" value="1"/>
</dbReference>
<dbReference type="SUPFAM" id="SSF51445">
    <property type="entry name" value="(Trans)glycosidases"/>
    <property type="match status" value="1"/>
</dbReference>
<evidence type="ECO:0000313" key="11">
    <source>
        <dbReference type="EMBL" id="KAL1622539.1"/>
    </source>
</evidence>
<dbReference type="Gene3D" id="2.60.120.260">
    <property type="entry name" value="Galactose-binding domain-like"/>
    <property type="match status" value="2"/>
</dbReference>
<reference evidence="11 12" key="1">
    <citation type="submission" date="2024-02" db="EMBL/GenBank/DDBJ databases">
        <title>De novo assembly and annotation of 12 fungi associated with fruit tree decline syndrome in Ontario, Canada.</title>
        <authorList>
            <person name="Sulman M."/>
            <person name="Ellouze W."/>
            <person name="Ilyukhin E."/>
        </authorList>
    </citation>
    <scope>NUCLEOTIDE SEQUENCE [LARGE SCALE GENOMIC DNA]</scope>
    <source>
        <strain evidence="11 12">M1-105</strain>
    </source>
</reference>
<comment type="caution">
    <text evidence="11">The sequence shown here is derived from an EMBL/GenBank/DDBJ whole genome shotgun (WGS) entry which is preliminary data.</text>
</comment>
<dbReference type="InterPro" id="IPR008979">
    <property type="entry name" value="Galactose-bd-like_sf"/>
</dbReference>
<evidence type="ECO:0000256" key="7">
    <source>
        <dbReference type="ARBA" id="ARBA00023295"/>
    </source>
</evidence>
<dbReference type="EC" id="3.2.1.23" evidence="3 8"/>
<dbReference type="Pfam" id="PF01301">
    <property type="entry name" value="Glyco_hydro_35"/>
    <property type="match status" value="1"/>
</dbReference>
<evidence type="ECO:0000256" key="6">
    <source>
        <dbReference type="ARBA" id="ARBA00023180"/>
    </source>
</evidence>
<dbReference type="EMBL" id="JAJVDC020000134">
    <property type="protein sequence ID" value="KAL1622539.1"/>
    <property type="molecule type" value="Genomic_DNA"/>
</dbReference>
<keyword evidence="5 8" id="KW-0378">Hydrolase</keyword>